<dbReference type="Proteomes" id="UP000008810">
    <property type="component" value="Chromosome 3"/>
</dbReference>
<gene>
    <name evidence="2" type="ORF">BRADI_3g31973v3</name>
</gene>
<sequence length="209" mass="24142">MEIRPRPWLPAPIRYSCWCRSWRKATYVIPVMDMVRLIASRRGARVTVFMTSVPNARSRATPGARVWPSAFPSSSSSAGAGPSAGSREPRHDQDYSRFILFSTSCPCSRLLEPLEAGLHRRRRRCTRSTPRDGSAFLRLLRRRYLPVAAALPLSSGRSRRRCSPPMRRQSRRSRRRRPPPVRPRGRRSIRRCFWWEVVGEATDRSRPES</sequence>
<evidence type="ECO:0000313" key="4">
    <source>
        <dbReference type="Proteomes" id="UP000008810"/>
    </source>
</evidence>
<keyword evidence="4" id="KW-1185">Reference proteome</keyword>
<evidence type="ECO:0000313" key="2">
    <source>
        <dbReference type="EMBL" id="PNT67768.1"/>
    </source>
</evidence>
<name>A0A2K2D0G1_BRADI</name>
<feature type="region of interest" description="Disordered" evidence="1">
    <location>
        <begin position="155"/>
        <end position="185"/>
    </location>
</feature>
<dbReference type="Gramene" id="PNT67768">
    <property type="protein sequence ID" value="PNT67768"/>
    <property type="gene ID" value="BRADI_3g31973v3"/>
</dbReference>
<protein>
    <submittedName>
        <fullName evidence="2 3">Uncharacterized protein</fullName>
    </submittedName>
</protein>
<reference evidence="2" key="2">
    <citation type="submission" date="2017-06" db="EMBL/GenBank/DDBJ databases">
        <title>WGS assembly of Brachypodium distachyon.</title>
        <authorList>
            <consortium name="The International Brachypodium Initiative"/>
            <person name="Lucas S."/>
            <person name="Harmon-Smith M."/>
            <person name="Lail K."/>
            <person name="Tice H."/>
            <person name="Grimwood J."/>
            <person name="Bruce D."/>
            <person name="Barry K."/>
            <person name="Shu S."/>
            <person name="Lindquist E."/>
            <person name="Wang M."/>
            <person name="Pitluck S."/>
            <person name="Vogel J.P."/>
            <person name="Garvin D.F."/>
            <person name="Mockler T.C."/>
            <person name="Schmutz J."/>
            <person name="Rokhsar D."/>
            <person name="Bevan M.W."/>
        </authorList>
    </citation>
    <scope>NUCLEOTIDE SEQUENCE</scope>
    <source>
        <strain evidence="2">Bd21</strain>
    </source>
</reference>
<feature type="region of interest" description="Disordered" evidence="1">
    <location>
        <begin position="61"/>
        <end position="90"/>
    </location>
</feature>
<dbReference type="EnsemblPlants" id="PNT67768">
    <property type="protein sequence ID" value="PNT67768"/>
    <property type="gene ID" value="BRADI_3g31973v3"/>
</dbReference>
<organism evidence="2">
    <name type="scientific">Brachypodium distachyon</name>
    <name type="common">Purple false brome</name>
    <name type="synonym">Trachynia distachya</name>
    <dbReference type="NCBI Taxonomy" id="15368"/>
    <lineage>
        <taxon>Eukaryota</taxon>
        <taxon>Viridiplantae</taxon>
        <taxon>Streptophyta</taxon>
        <taxon>Embryophyta</taxon>
        <taxon>Tracheophyta</taxon>
        <taxon>Spermatophyta</taxon>
        <taxon>Magnoliopsida</taxon>
        <taxon>Liliopsida</taxon>
        <taxon>Poales</taxon>
        <taxon>Poaceae</taxon>
        <taxon>BOP clade</taxon>
        <taxon>Pooideae</taxon>
        <taxon>Stipodae</taxon>
        <taxon>Brachypodieae</taxon>
        <taxon>Brachypodium</taxon>
    </lineage>
</organism>
<dbReference type="InParanoid" id="A0A2K2D0G1"/>
<accession>A0A2K2D0G1</accession>
<feature type="compositionally biased region" description="Low complexity" evidence="1">
    <location>
        <begin position="68"/>
        <end position="86"/>
    </location>
</feature>
<reference evidence="3" key="3">
    <citation type="submission" date="2018-08" db="UniProtKB">
        <authorList>
            <consortium name="EnsemblPlants"/>
        </authorList>
    </citation>
    <scope>IDENTIFICATION</scope>
    <source>
        <strain evidence="3">cv. Bd21</strain>
    </source>
</reference>
<evidence type="ECO:0000313" key="3">
    <source>
        <dbReference type="EnsemblPlants" id="PNT67768"/>
    </source>
</evidence>
<reference evidence="2 3" key="1">
    <citation type="journal article" date="2010" name="Nature">
        <title>Genome sequencing and analysis of the model grass Brachypodium distachyon.</title>
        <authorList>
            <consortium name="International Brachypodium Initiative"/>
        </authorList>
    </citation>
    <scope>NUCLEOTIDE SEQUENCE [LARGE SCALE GENOMIC DNA]</scope>
    <source>
        <strain evidence="2 3">Bd21</strain>
    </source>
</reference>
<proteinExistence type="predicted"/>
<feature type="compositionally biased region" description="Basic residues" evidence="1">
    <location>
        <begin position="157"/>
        <end position="185"/>
    </location>
</feature>
<dbReference type="AlphaFoldDB" id="A0A2K2D0G1"/>
<dbReference type="EMBL" id="CM000882">
    <property type="protein sequence ID" value="PNT67768.1"/>
    <property type="molecule type" value="Genomic_DNA"/>
</dbReference>
<evidence type="ECO:0000256" key="1">
    <source>
        <dbReference type="SAM" id="MobiDB-lite"/>
    </source>
</evidence>